<sequence>MKKLLVSLSLVFAACDGGDEHGHEEHHEEHGETHGEHGGEPSGAECDASLTYEEFAAPFMQSYCTGCHSSTLTGPARNGAPDGHDFDSLAGILAVAGHVDQYAAAGPDATNELMPPSGPAPSHAEREMLGAWLACELAP</sequence>
<dbReference type="AlphaFoldDB" id="A0A2S9YDP5"/>
<proteinExistence type="predicted"/>
<dbReference type="GO" id="GO:0009055">
    <property type="term" value="F:electron transfer activity"/>
    <property type="evidence" value="ECO:0007669"/>
    <property type="project" value="InterPro"/>
</dbReference>
<evidence type="ECO:0000313" key="7">
    <source>
        <dbReference type="EMBL" id="PRQ03126.1"/>
    </source>
</evidence>
<dbReference type="GO" id="GO:0020037">
    <property type="term" value="F:heme binding"/>
    <property type="evidence" value="ECO:0007669"/>
    <property type="project" value="InterPro"/>
</dbReference>
<dbReference type="PROSITE" id="PS51257">
    <property type="entry name" value="PROKAR_LIPOPROTEIN"/>
    <property type="match status" value="1"/>
</dbReference>
<dbReference type="InterPro" id="IPR009056">
    <property type="entry name" value="Cyt_c-like_dom"/>
</dbReference>
<feature type="domain" description="Cytochrome c" evidence="6">
    <location>
        <begin position="46"/>
        <end position="137"/>
    </location>
</feature>
<keyword evidence="1 4" id="KW-0349">Heme</keyword>
<evidence type="ECO:0000256" key="3">
    <source>
        <dbReference type="ARBA" id="ARBA00023004"/>
    </source>
</evidence>
<protein>
    <recommendedName>
        <fullName evidence="6">Cytochrome c domain-containing protein</fullName>
    </recommendedName>
</protein>
<accession>A0A2S9YDP5</accession>
<evidence type="ECO:0000256" key="4">
    <source>
        <dbReference type="PROSITE-ProRule" id="PRU00433"/>
    </source>
</evidence>
<dbReference type="Proteomes" id="UP000238823">
    <property type="component" value="Unassembled WGS sequence"/>
</dbReference>
<reference evidence="7 8" key="1">
    <citation type="submission" date="2018-03" db="EMBL/GenBank/DDBJ databases">
        <title>Draft Genome Sequences of the Obligatory Marine Myxobacteria Enhygromyxa salina SWB007.</title>
        <authorList>
            <person name="Poehlein A."/>
            <person name="Moghaddam J.A."/>
            <person name="Harms H."/>
            <person name="Alanjari M."/>
            <person name="Koenig G.M."/>
            <person name="Daniel R."/>
            <person name="Schaeberle T.F."/>
        </authorList>
    </citation>
    <scope>NUCLEOTIDE SEQUENCE [LARGE SCALE GENOMIC DNA]</scope>
    <source>
        <strain evidence="7 8">SWB007</strain>
    </source>
</reference>
<dbReference type="RefSeq" id="WP_106092282.1">
    <property type="nucleotide sequence ID" value="NZ_PVNL01000110.1"/>
</dbReference>
<keyword evidence="2 4" id="KW-0479">Metal-binding</keyword>
<dbReference type="PROSITE" id="PS51007">
    <property type="entry name" value="CYTC"/>
    <property type="match status" value="1"/>
</dbReference>
<gene>
    <name evidence="7" type="ORF">ENSA7_53970</name>
</gene>
<dbReference type="InterPro" id="IPR036909">
    <property type="entry name" value="Cyt_c-like_dom_sf"/>
</dbReference>
<keyword evidence="3 4" id="KW-0408">Iron</keyword>
<dbReference type="EMBL" id="PVNL01000110">
    <property type="protein sequence ID" value="PRQ03126.1"/>
    <property type="molecule type" value="Genomic_DNA"/>
</dbReference>
<evidence type="ECO:0000313" key="8">
    <source>
        <dbReference type="Proteomes" id="UP000238823"/>
    </source>
</evidence>
<comment type="caution">
    <text evidence="7">The sequence shown here is derived from an EMBL/GenBank/DDBJ whole genome shotgun (WGS) entry which is preliminary data.</text>
</comment>
<feature type="compositionally biased region" description="Basic and acidic residues" evidence="5">
    <location>
        <begin position="19"/>
        <end position="39"/>
    </location>
</feature>
<organism evidence="7 8">
    <name type="scientific">Enhygromyxa salina</name>
    <dbReference type="NCBI Taxonomy" id="215803"/>
    <lineage>
        <taxon>Bacteria</taxon>
        <taxon>Pseudomonadati</taxon>
        <taxon>Myxococcota</taxon>
        <taxon>Polyangia</taxon>
        <taxon>Nannocystales</taxon>
        <taxon>Nannocystaceae</taxon>
        <taxon>Enhygromyxa</taxon>
    </lineage>
</organism>
<name>A0A2S9YDP5_9BACT</name>
<evidence type="ECO:0000256" key="1">
    <source>
        <dbReference type="ARBA" id="ARBA00022617"/>
    </source>
</evidence>
<dbReference type="GO" id="GO:0046872">
    <property type="term" value="F:metal ion binding"/>
    <property type="evidence" value="ECO:0007669"/>
    <property type="project" value="UniProtKB-KW"/>
</dbReference>
<dbReference type="OrthoDB" id="5521997at2"/>
<feature type="region of interest" description="Disordered" evidence="5">
    <location>
        <begin position="19"/>
        <end position="45"/>
    </location>
</feature>
<evidence type="ECO:0000256" key="2">
    <source>
        <dbReference type="ARBA" id="ARBA00022723"/>
    </source>
</evidence>
<evidence type="ECO:0000256" key="5">
    <source>
        <dbReference type="SAM" id="MobiDB-lite"/>
    </source>
</evidence>
<dbReference type="SUPFAM" id="SSF46626">
    <property type="entry name" value="Cytochrome c"/>
    <property type="match status" value="1"/>
</dbReference>
<evidence type="ECO:0000259" key="6">
    <source>
        <dbReference type="PROSITE" id="PS51007"/>
    </source>
</evidence>